<evidence type="ECO:0000313" key="10">
    <source>
        <dbReference type="EMBL" id="GAA4018450.1"/>
    </source>
</evidence>
<evidence type="ECO:0000256" key="3">
    <source>
        <dbReference type="ARBA" id="ARBA00022452"/>
    </source>
</evidence>
<dbReference type="Gene3D" id="2.60.40.1120">
    <property type="entry name" value="Carboxypeptidase-like, regulatory domain"/>
    <property type="match status" value="1"/>
</dbReference>
<protein>
    <submittedName>
        <fullName evidence="10">TonB-dependent receptor</fullName>
    </submittedName>
</protein>
<evidence type="ECO:0000259" key="9">
    <source>
        <dbReference type="Pfam" id="PF07715"/>
    </source>
</evidence>
<dbReference type="RefSeq" id="WP_345074845.1">
    <property type="nucleotide sequence ID" value="NZ_BAABDJ010000039.1"/>
</dbReference>
<evidence type="ECO:0000256" key="5">
    <source>
        <dbReference type="ARBA" id="ARBA00022729"/>
    </source>
</evidence>
<keyword evidence="4" id="KW-0812">Transmembrane</keyword>
<dbReference type="Pfam" id="PF13715">
    <property type="entry name" value="CarbopepD_reg_2"/>
    <property type="match status" value="1"/>
</dbReference>
<evidence type="ECO:0000256" key="8">
    <source>
        <dbReference type="SAM" id="SignalP"/>
    </source>
</evidence>
<evidence type="ECO:0000256" key="1">
    <source>
        <dbReference type="ARBA" id="ARBA00004571"/>
    </source>
</evidence>
<name>A0ABP7SYR7_9BACT</name>
<keyword evidence="10" id="KW-0675">Receptor</keyword>
<keyword evidence="3" id="KW-1134">Transmembrane beta strand</keyword>
<feature type="domain" description="TonB-dependent receptor plug" evidence="9">
    <location>
        <begin position="153"/>
        <end position="230"/>
    </location>
</feature>
<dbReference type="InterPro" id="IPR036942">
    <property type="entry name" value="Beta-barrel_TonB_sf"/>
</dbReference>
<dbReference type="Proteomes" id="UP001500567">
    <property type="component" value="Unassembled WGS sequence"/>
</dbReference>
<dbReference type="InterPro" id="IPR037066">
    <property type="entry name" value="Plug_dom_sf"/>
</dbReference>
<reference evidence="11" key="1">
    <citation type="journal article" date="2019" name="Int. J. Syst. Evol. Microbiol.">
        <title>The Global Catalogue of Microorganisms (GCM) 10K type strain sequencing project: providing services to taxonomists for standard genome sequencing and annotation.</title>
        <authorList>
            <consortium name="The Broad Institute Genomics Platform"/>
            <consortium name="The Broad Institute Genome Sequencing Center for Infectious Disease"/>
            <person name="Wu L."/>
            <person name="Ma J."/>
        </authorList>
    </citation>
    <scope>NUCLEOTIDE SEQUENCE [LARGE SCALE GENOMIC DNA]</scope>
    <source>
        <strain evidence="11">JCM 17224</strain>
    </source>
</reference>
<keyword evidence="11" id="KW-1185">Reference proteome</keyword>
<dbReference type="PANTHER" id="PTHR30069">
    <property type="entry name" value="TONB-DEPENDENT OUTER MEMBRANE RECEPTOR"/>
    <property type="match status" value="1"/>
</dbReference>
<dbReference type="SUPFAM" id="SSF56935">
    <property type="entry name" value="Porins"/>
    <property type="match status" value="1"/>
</dbReference>
<dbReference type="Pfam" id="PF07715">
    <property type="entry name" value="Plug"/>
    <property type="match status" value="1"/>
</dbReference>
<dbReference type="InterPro" id="IPR039426">
    <property type="entry name" value="TonB-dep_rcpt-like"/>
</dbReference>
<keyword evidence="5 8" id="KW-0732">Signal</keyword>
<comment type="caution">
    <text evidence="10">The sequence shown here is derived from an EMBL/GenBank/DDBJ whole genome shotgun (WGS) entry which is preliminary data.</text>
</comment>
<keyword evidence="7" id="KW-0998">Cell outer membrane</keyword>
<evidence type="ECO:0000256" key="7">
    <source>
        <dbReference type="ARBA" id="ARBA00023237"/>
    </source>
</evidence>
<evidence type="ECO:0000256" key="4">
    <source>
        <dbReference type="ARBA" id="ARBA00022692"/>
    </source>
</evidence>
<dbReference type="Gene3D" id="2.40.170.20">
    <property type="entry name" value="TonB-dependent receptor, beta-barrel domain"/>
    <property type="match status" value="1"/>
</dbReference>
<keyword evidence="6" id="KW-0472">Membrane</keyword>
<dbReference type="PANTHER" id="PTHR30069:SF29">
    <property type="entry name" value="HEMOGLOBIN AND HEMOGLOBIN-HAPTOGLOBIN-BINDING PROTEIN 1-RELATED"/>
    <property type="match status" value="1"/>
</dbReference>
<dbReference type="Gene3D" id="2.170.130.10">
    <property type="entry name" value="TonB-dependent receptor, plug domain"/>
    <property type="match status" value="1"/>
</dbReference>
<accession>A0ABP7SYR7</accession>
<sequence length="814" mass="89391">MAYHSIYRGPLGFITFLLLAATTTIQAQSPGGRVTLSGTVQDARTGEKLPGAAVYTAGGQVGTTTNAAGFYSLTLPARDSVRLTASYLGYARATVVLAGRRTTTHVFALVASNELGEVRVSGASDVPLERRVEMSTLQIPVAQLRKLPALLGEPDVLRAFQLMPGVQAGREGSGALYVRGGSPDQNLTLLDDVPIYYVSHVGGFLSVFDANAISDIRLIKGGFPARYGGRLSSVLDVRLKEGNQQKLSGNAGIGVLATHFSLEGPLKNGKTTFLVSARRGNLDLFSRVASSLSSGGNSVVGYSFYDASAKVSHQLTPRDQLFAALYLGGDRLFLTQKPQTIAGPQGELRYRNASNLRYGNALASLRWNRQLTPQLFGNATLAATRFRYANEQTFRLEDLSPAGKLGENSRASFTSGVRDILVKADFDYYPRPAHQVRFGATAVQHAFTPGSNFFTSRTPATALDTTFGAQRVGAQEVALYGEDEIRLTARLSANVGLRAIRYWVEGQGFGGVQPRLLATYLVGEHTAVKASYASMQQYLHLLSNNGAGLPTDLWVPATRRVAPQRARQVALGVAHTITGLGVEVSLEAFHKSLRDLIEFREGATFYNSSQNWQDKVVTGGQGRVQGLEVLVQRKTGRLTGWVGYTLARNERQFDQLNQGQWYPYKYDRRHDGSVVLIYTVRPHITLSMTWTYGTGNALTLAQGNYNVIDQSYGLLSGDASDRYVYPEAEVYGDKNSYRMRAYHRLDLGATFTKAVRHGERIWRVGAYNAYSRHNPYYIYYSSGENDGYYTRGQRRLYQLSLFPILPALSYERSF</sequence>
<feature type="chain" id="PRO_5046847505" evidence="8">
    <location>
        <begin position="28"/>
        <end position="814"/>
    </location>
</feature>
<dbReference type="InterPro" id="IPR012910">
    <property type="entry name" value="Plug_dom"/>
</dbReference>
<evidence type="ECO:0000256" key="6">
    <source>
        <dbReference type="ARBA" id="ARBA00023136"/>
    </source>
</evidence>
<proteinExistence type="predicted"/>
<dbReference type="InterPro" id="IPR008969">
    <property type="entry name" value="CarboxyPept-like_regulatory"/>
</dbReference>
<dbReference type="SUPFAM" id="SSF49464">
    <property type="entry name" value="Carboxypeptidase regulatory domain-like"/>
    <property type="match status" value="1"/>
</dbReference>
<evidence type="ECO:0000313" key="11">
    <source>
        <dbReference type="Proteomes" id="UP001500567"/>
    </source>
</evidence>
<feature type="signal peptide" evidence="8">
    <location>
        <begin position="1"/>
        <end position="27"/>
    </location>
</feature>
<gene>
    <name evidence="10" type="ORF">GCM10022408_35280</name>
</gene>
<dbReference type="EMBL" id="BAABDJ010000039">
    <property type="protein sequence ID" value="GAA4018450.1"/>
    <property type="molecule type" value="Genomic_DNA"/>
</dbReference>
<evidence type="ECO:0000256" key="2">
    <source>
        <dbReference type="ARBA" id="ARBA00022448"/>
    </source>
</evidence>
<keyword evidence="2" id="KW-0813">Transport</keyword>
<organism evidence="10 11">
    <name type="scientific">Hymenobacter fastidiosus</name>
    <dbReference type="NCBI Taxonomy" id="486264"/>
    <lineage>
        <taxon>Bacteria</taxon>
        <taxon>Pseudomonadati</taxon>
        <taxon>Bacteroidota</taxon>
        <taxon>Cytophagia</taxon>
        <taxon>Cytophagales</taxon>
        <taxon>Hymenobacteraceae</taxon>
        <taxon>Hymenobacter</taxon>
    </lineage>
</organism>
<comment type="subcellular location">
    <subcellularLocation>
        <location evidence="1">Cell outer membrane</location>
        <topology evidence="1">Multi-pass membrane protein</topology>
    </subcellularLocation>
</comment>